<dbReference type="AlphaFoldDB" id="A0A8K0NUZ7"/>
<dbReference type="Pfam" id="PF00082">
    <property type="entry name" value="Peptidase_S8"/>
    <property type="match status" value="1"/>
</dbReference>
<evidence type="ECO:0000256" key="4">
    <source>
        <dbReference type="ARBA" id="ARBA00022729"/>
    </source>
</evidence>
<dbReference type="GO" id="GO:0016020">
    <property type="term" value="C:membrane"/>
    <property type="evidence" value="ECO:0007669"/>
    <property type="project" value="TreeGrafter"/>
</dbReference>
<dbReference type="CDD" id="cd04059">
    <property type="entry name" value="Peptidases_S8_Protein_convertases_Kexins_Furin-like"/>
    <property type="match status" value="1"/>
</dbReference>
<keyword evidence="2" id="KW-0645">Protease</keyword>
<dbReference type="GO" id="GO:0016486">
    <property type="term" value="P:peptide hormone processing"/>
    <property type="evidence" value="ECO:0007669"/>
    <property type="project" value="TreeGrafter"/>
</dbReference>
<name>A0A8K0NUZ7_LADFU</name>
<dbReference type="InterPro" id="IPR034182">
    <property type="entry name" value="Kexin/furin"/>
</dbReference>
<keyword evidence="5" id="KW-0378">Hydrolase</keyword>
<keyword evidence="4" id="KW-0732">Signal</keyword>
<dbReference type="GO" id="GO:0043005">
    <property type="term" value="C:neuron projection"/>
    <property type="evidence" value="ECO:0007669"/>
    <property type="project" value="TreeGrafter"/>
</dbReference>
<dbReference type="PROSITE" id="PS00138">
    <property type="entry name" value="SUBTILASE_SER"/>
    <property type="match status" value="1"/>
</dbReference>
<reference evidence="12" key="2">
    <citation type="submission" date="2017-10" db="EMBL/GenBank/DDBJ databases">
        <title>Ladona fulva Genome sequencing and assembly.</title>
        <authorList>
            <person name="Murali S."/>
            <person name="Richards S."/>
            <person name="Bandaranaike D."/>
            <person name="Bellair M."/>
            <person name="Blankenburg K."/>
            <person name="Chao H."/>
            <person name="Dinh H."/>
            <person name="Doddapaneni H."/>
            <person name="Dugan-Rocha S."/>
            <person name="Elkadiri S."/>
            <person name="Gnanaolivu R."/>
            <person name="Hernandez B."/>
            <person name="Skinner E."/>
            <person name="Javaid M."/>
            <person name="Lee S."/>
            <person name="Li M."/>
            <person name="Ming W."/>
            <person name="Munidasa M."/>
            <person name="Muniz J."/>
            <person name="Nguyen L."/>
            <person name="Hughes D."/>
            <person name="Osuji N."/>
            <person name="Pu L.-L."/>
            <person name="Puazo M."/>
            <person name="Qu C."/>
            <person name="Quiroz J."/>
            <person name="Raj R."/>
            <person name="Weissenberger G."/>
            <person name="Xin Y."/>
            <person name="Zou X."/>
            <person name="Han Y."/>
            <person name="Worley K."/>
            <person name="Muzny D."/>
            <person name="Gibbs R."/>
        </authorList>
    </citation>
    <scope>NUCLEOTIDE SEQUENCE</scope>
    <source>
        <strain evidence="12">Sampled in the wild</strain>
    </source>
</reference>
<dbReference type="InterPro" id="IPR036852">
    <property type="entry name" value="Peptidase_S8/S53_dom_sf"/>
</dbReference>
<dbReference type="OrthoDB" id="300641at2759"/>
<dbReference type="SUPFAM" id="SSF52743">
    <property type="entry name" value="Subtilisin-like"/>
    <property type="match status" value="1"/>
</dbReference>
<keyword evidence="3" id="KW-0165">Cleavage on pair of basic residues</keyword>
<keyword evidence="7" id="KW-0106">Calcium</keyword>
<dbReference type="GO" id="GO:0004252">
    <property type="term" value="F:serine-type endopeptidase activity"/>
    <property type="evidence" value="ECO:0007669"/>
    <property type="project" value="InterPro"/>
</dbReference>
<dbReference type="InterPro" id="IPR023828">
    <property type="entry name" value="Peptidase_S8_Ser-AS"/>
</dbReference>
<protein>
    <recommendedName>
        <fullName evidence="11">P/Homo B domain-containing protein</fullName>
    </recommendedName>
</protein>
<evidence type="ECO:0000256" key="8">
    <source>
        <dbReference type="ARBA" id="ARBA00023145"/>
    </source>
</evidence>
<dbReference type="PROSITE" id="PS51829">
    <property type="entry name" value="P_HOMO_B"/>
    <property type="match status" value="1"/>
</dbReference>
<organism evidence="12 13">
    <name type="scientific">Ladona fulva</name>
    <name type="common">Scarce chaser dragonfly</name>
    <name type="synonym">Libellula fulva</name>
    <dbReference type="NCBI Taxonomy" id="123851"/>
    <lineage>
        <taxon>Eukaryota</taxon>
        <taxon>Metazoa</taxon>
        <taxon>Ecdysozoa</taxon>
        <taxon>Arthropoda</taxon>
        <taxon>Hexapoda</taxon>
        <taxon>Insecta</taxon>
        <taxon>Pterygota</taxon>
        <taxon>Palaeoptera</taxon>
        <taxon>Odonata</taxon>
        <taxon>Epiprocta</taxon>
        <taxon>Anisoptera</taxon>
        <taxon>Libelluloidea</taxon>
        <taxon>Libellulidae</taxon>
        <taxon>Ladona</taxon>
    </lineage>
</organism>
<dbReference type="PROSITE" id="PS51892">
    <property type="entry name" value="SUBTILASE"/>
    <property type="match status" value="1"/>
</dbReference>
<sequence length="353" mass="38197">MLDGMVSDVIEGTAIGWAQDKVDIYSASWGPKDDGKTVEGPGRLALAALLNGITNGRNGKGVIFVWASGNGGSRGDDCSCDGYAASPYTLSVGSASQRGQFPWYGEKCPSTLAATYSSGEYTDQMIATTDLHGRCTVEHTGTSAAAPLAAGIIALVLEANPSLTWRDVQHLVVWTSQPSSLVDNSGWKINGAGFLINPSFGFGLMDAEALVTAAENWTNVPPQHLCTVQASGRDNITISPTSPVVKKFYTTGCNYLLKDFLNNDVENIDILEEGDEVNYLEHIELEASIRYSIRGALQIYLTSPHGTTVQLLKIRPADKSDRGFQRWRFMSVLTWGEKPAGRWELRIEDPVSI</sequence>
<dbReference type="FunFam" id="2.60.120.260:FF:000006">
    <property type="entry name" value="Proprotein convertase subtilisin/kexin type 5"/>
    <property type="match status" value="1"/>
</dbReference>
<dbReference type="Proteomes" id="UP000792457">
    <property type="component" value="Unassembled WGS sequence"/>
</dbReference>
<evidence type="ECO:0000256" key="5">
    <source>
        <dbReference type="ARBA" id="ARBA00022801"/>
    </source>
</evidence>
<dbReference type="InterPro" id="IPR000209">
    <property type="entry name" value="Peptidase_S8/S53_dom"/>
</dbReference>
<evidence type="ECO:0000313" key="12">
    <source>
        <dbReference type="EMBL" id="KAG8225590.1"/>
    </source>
</evidence>
<evidence type="ECO:0000256" key="3">
    <source>
        <dbReference type="ARBA" id="ARBA00022685"/>
    </source>
</evidence>
<comment type="similarity">
    <text evidence="1">Belongs to the peptidase S8 family. Furin subfamily.</text>
</comment>
<feature type="domain" description="P/Homo B" evidence="11">
    <location>
        <begin position="220"/>
        <end position="353"/>
    </location>
</feature>
<proteinExistence type="inferred from homology"/>
<evidence type="ECO:0000256" key="2">
    <source>
        <dbReference type="ARBA" id="ARBA00022670"/>
    </source>
</evidence>
<comment type="caution">
    <text evidence="10">Lacks conserved residue(s) required for the propagation of feature annotation.</text>
</comment>
<dbReference type="InterPro" id="IPR008979">
    <property type="entry name" value="Galactose-bd-like_sf"/>
</dbReference>
<gene>
    <name evidence="12" type="ORF">J437_LFUL006682</name>
</gene>
<dbReference type="Gene3D" id="3.40.50.200">
    <property type="entry name" value="Peptidase S8/S53 domain"/>
    <property type="match status" value="1"/>
</dbReference>
<accession>A0A8K0NUZ7</accession>
<dbReference type="Pfam" id="PF01483">
    <property type="entry name" value="P_proprotein"/>
    <property type="match status" value="1"/>
</dbReference>
<keyword evidence="6" id="KW-0720">Serine protease</keyword>
<keyword evidence="9" id="KW-0325">Glycoprotein</keyword>
<keyword evidence="13" id="KW-1185">Reference proteome</keyword>
<dbReference type="InterPro" id="IPR002884">
    <property type="entry name" value="P_dom"/>
</dbReference>
<dbReference type="Gene3D" id="2.60.120.260">
    <property type="entry name" value="Galactose-binding domain-like"/>
    <property type="match status" value="1"/>
</dbReference>
<dbReference type="GO" id="GO:0005615">
    <property type="term" value="C:extracellular space"/>
    <property type="evidence" value="ECO:0007669"/>
    <property type="project" value="TreeGrafter"/>
</dbReference>
<evidence type="ECO:0000256" key="10">
    <source>
        <dbReference type="PROSITE-ProRule" id="PRU01240"/>
    </source>
</evidence>
<dbReference type="GO" id="GO:0012505">
    <property type="term" value="C:endomembrane system"/>
    <property type="evidence" value="ECO:0007669"/>
    <property type="project" value="UniProtKB-ARBA"/>
</dbReference>
<dbReference type="PANTHER" id="PTHR42884:SF14">
    <property type="entry name" value="NEUROENDOCRINE CONVERTASE 1"/>
    <property type="match status" value="1"/>
</dbReference>
<evidence type="ECO:0000256" key="6">
    <source>
        <dbReference type="ARBA" id="ARBA00022825"/>
    </source>
</evidence>
<dbReference type="GO" id="GO:0005737">
    <property type="term" value="C:cytoplasm"/>
    <property type="evidence" value="ECO:0007669"/>
    <property type="project" value="UniProtKB-ARBA"/>
</dbReference>
<evidence type="ECO:0000313" key="13">
    <source>
        <dbReference type="Proteomes" id="UP000792457"/>
    </source>
</evidence>
<evidence type="ECO:0000256" key="9">
    <source>
        <dbReference type="ARBA" id="ARBA00023180"/>
    </source>
</evidence>
<evidence type="ECO:0000256" key="1">
    <source>
        <dbReference type="ARBA" id="ARBA00005325"/>
    </source>
</evidence>
<keyword evidence="8" id="KW-0865">Zymogen</keyword>
<comment type="caution">
    <text evidence="12">The sequence shown here is derived from an EMBL/GenBank/DDBJ whole genome shotgun (WGS) entry which is preliminary data.</text>
</comment>
<evidence type="ECO:0000256" key="7">
    <source>
        <dbReference type="ARBA" id="ARBA00022837"/>
    </source>
</evidence>
<dbReference type="PANTHER" id="PTHR42884">
    <property type="entry name" value="PROPROTEIN CONVERTASE SUBTILISIN/KEXIN-RELATED"/>
    <property type="match status" value="1"/>
</dbReference>
<dbReference type="SUPFAM" id="SSF49785">
    <property type="entry name" value="Galactose-binding domain-like"/>
    <property type="match status" value="1"/>
</dbReference>
<reference evidence="12" key="1">
    <citation type="submission" date="2013-04" db="EMBL/GenBank/DDBJ databases">
        <authorList>
            <person name="Qu J."/>
            <person name="Murali S.C."/>
            <person name="Bandaranaike D."/>
            <person name="Bellair M."/>
            <person name="Blankenburg K."/>
            <person name="Chao H."/>
            <person name="Dinh H."/>
            <person name="Doddapaneni H."/>
            <person name="Downs B."/>
            <person name="Dugan-Rocha S."/>
            <person name="Elkadiri S."/>
            <person name="Gnanaolivu R.D."/>
            <person name="Hernandez B."/>
            <person name="Javaid M."/>
            <person name="Jayaseelan J.C."/>
            <person name="Lee S."/>
            <person name="Li M."/>
            <person name="Ming W."/>
            <person name="Munidasa M."/>
            <person name="Muniz J."/>
            <person name="Nguyen L."/>
            <person name="Ongeri F."/>
            <person name="Osuji N."/>
            <person name="Pu L.-L."/>
            <person name="Puazo M."/>
            <person name="Qu C."/>
            <person name="Quiroz J."/>
            <person name="Raj R."/>
            <person name="Weissenberger G."/>
            <person name="Xin Y."/>
            <person name="Zou X."/>
            <person name="Han Y."/>
            <person name="Richards S."/>
            <person name="Worley K."/>
            <person name="Muzny D."/>
            <person name="Gibbs R."/>
        </authorList>
    </citation>
    <scope>NUCLEOTIDE SEQUENCE</scope>
    <source>
        <strain evidence="12">Sampled in the wild</strain>
    </source>
</reference>
<dbReference type="EMBL" id="KZ308243">
    <property type="protein sequence ID" value="KAG8225590.1"/>
    <property type="molecule type" value="Genomic_DNA"/>
</dbReference>
<evidence type="ECO:0000259" key="11">
    <source>
        <dbReference type="PROSITE" id="PS51829"/>
    </source>
</evidence>